<keyword evidence="2" id="KW-0472">Membrane</keyword>
<dbReference type="EMBL" id="JBBLZC010000040">
    <property type="protein sequence ID" value="MEK0085995.1"/>
    <property type="molecule type" value="Genomic_DNA"/>
</dbReference>
<evidence type="ECO:0000313" key="4">
    <source>
        <dbReference type="Proteomes" id="UP001375743"/>
    </source>
</evidence>
<protein>
    <submittedName>
        <fullName evidence="3">Uncharacterized protein</fullName>
    </submittedName>
</protein>
<feature type="transmembrane region" description="Helical" evidence="2">
    <location>
        <begin position="86"/>
        <end position="111"/>
    </location>
</feature>
<name>A0ABU8XZY9_9PROT</name>
<keyword evidence="2" id="KW-0812">Transmembrane</keyword>
<evidence type="ECO:0000256" key="1">
    <source>
        <dbReference type="SAM" id="MobiDB-lite"/>
    </source>
</evidence>
<reference evidence="3 4" key="1">
    <citation type="submission" date="2024-01" db="EMBL/GenBank/DDBJ databases">
        <title>Multi-omics insights into the function and evolution of sodium benzoate biodegradation pathways in Benzoatithermus flavus gen. nov., sp. nov. from hot spring.</title>
        <authorList>
            <person name="Hu C.-J."/>
            <person name="Li W.-J."/>
        </authorList>
    </citation>
    <scope>NUCLEOTIDE SEQUENCE [LARGE SCALE GENOMIC DNA]</scope>
    <source>
        <strain evidence="3 4">SYSU G07066</strain>
    </source>
</reference>
<feature type="region of interest" description="Disordered" evidence="1">
    <location>
        <begin position="125"/>
        <end position="145"/>
    </location>
</feature>
<organism evidence="3 4">
    <name type="scientific">Benzoatithermus flavus</name>
    <dbReference type="NCBI Taxonomy" id="3108223"/>
    <lineage>
        <taxon>Bacteria</taxon>
        <taxon>Pseudomonadati</taxon>
        <taxon>Pseudomonadota</taxon>
        <taxon>Alphaproteobacteria</taxon>
        <taxon>Geminicoccales</taxon>
        <taxon>Geminicoccaceae</taxon>
        <taxon>Benzoatithermus</taxon>
    </lineage>
</organism>
<feature type="transmembrane region" description="Helical" evidence="2">
    <location>
        <begin position="59"/>
        <end position="80"/>
    </location>
</feature>
<evidence type="ECO:0000256" key="2">
    <source>
        <dbReference type="SAM" id="Phobius"/>
    </source>
</evidence>
<evidence type="ECO:0000313" key="3">
    <source>
        <dbReference type="EMBL" id="MEK0085995.1"/>
    </source>
</evidence>
<dbReference type="RefSeq" id="WP_418161842.1">
    <property type="nucleotide sequence ID" value="NZ_JBBLZC010000040.1"/>
</dbReference>
<sequence>MASSRLRALALLDAVSLLGLITLAARARRADLPRRAPAFGTETPEPISRSTRIMRNLSFAPACLLLLLGLTASGPALAYIGPGAGITMLSALWGVVVAVLLAIGAVLFWPIRALMRRFRKGAVPAAPTAPAQNGAAAGAREKTAP</sequence>
<proteinExistence type="predicted"/>
<accession>A0ABU8XZY9</accession>
<keyword evidence="4" id="KW-1185">Reference proteome</keyword>
<feature type="compositionally biased region" description="Low complexity" evidence="1">
    <location>
        <begin position="125"/>
        <end position="138"/>
    </location>
</feature>
<keyword evidence="2" id="KW-1133">Transmembrane helix</keyword>
<dbReference type="Proteomes" id="UP001375743">
    <property type="component" value="Unassembled WGS sequence"/>
</dbReference>
<comment type="caution">
    <text evidence="3">The sequence shown here is derived from an EMBL/GenBank/DDBJ whole genome shotgun (WGS) entry which is preliminary data.</text>
</comment>
<gene>
    <name evidence="3" type="ORF">U1T56_22800</name>
</gene>